<name>A0A0N9HVL3_9PSEU</name>
<dbReference type="KEGG" id="kphy:AOZ06_03640"/>
<gene>
    <name evidence="2" type="ORF">AOZ06_03640</name>
</gene>
<dbReference type="EMBL" id="CP012752">
    <property type="protein sequence ID" value="ALG06133.1"/>
    <property type="molecule type" value="Genomic_DNA"/>
</dbReference>
<evidence type="ECO:0000313" key="3">
    <source>
        <dbReference type="Proteomes" id="UP000063699"/>
    </source>
</evidence>
<dbReference type="STRING" id="860235.AOZ06_03640"/>
<reference evidence="2 3" key="1">
    <citation type="submission" date="2015-07" db="EMBL/GenBank/DDBJ databases">
        <title>Genome sequencing of Kibdelosporangium phytohabitans.</title>
        <authorList>
            <person name="Qin S."/>
            <person name="Xing K."/>
        </authorList>
    </citation>
    <scope>NUCLEOTIDE SEQUENCE [LARGE SCALE GENOMIC DNA]</scope>
    <source>
        <strain evidence="2 3">KLBMP1111</strain>
    </source>
</reference>
<accession>A0A0N9HVL3</accession>
<dbReference type="Proteomes" id="UP000063699">
    <property type="component" value="Chromosome"/>
</dbReference>
<dbReference type="AlphaFoldDB" id="A0A0N9HVL3"/>
<evidence type="ECO:0000256" key="1">
    <source>
        <dbReference type="SAM" id="SignalP"/>
    </source>
</evidence>
<feature type="signal peptide" evidence="1">
    <location>
        <begin position="1"/>
        <end position="20"/>
    </location>
</feature>
<keyword evidence="3" id="KW-1185">Reference proteome</keyword>
<keyword evidence="1" id="KW-0732">Signal</keyword>
<dbReference type="OrthoDB" id="4141830at2"/>
<evidence type="ECO:0000313" key="2">
    <source>
        <dbReference type="EMBL" id="ALG06133.1"/>
    </source>
</evidence>
<proteinExistence type="predicted"/>
<organism evidence="2 3">
    <name type="scientific">Kibdelosporangium phytohabitans</name>
    <dbReference type="NCBI Taxonomy" id="860235"/>
    <lineage>
        <taxon>Bacteria</taxon>
        <taxon>Bacillati</taxon>
        <taxon>Actinomycetota</taxon>
        <taxon>Actinomycetes</taxon>
        <taxon>Pseudonocardiales</taxon>
        <taxon>Pseudonocardiaceae</taxon>
        <taxon>Kibdelosporangium</taxon>
    </lineage>
</organism>
<sequence>MKRLLVLVVFLLALAPVAEASPRQTVEISVTPAGFDAPRTLRSGAVTFHVRSIDPDGAWLGMVRLRPGVSLERYLGDLERAMGNDPVEGGKAVLRDAEMLGGAAVAGVPAAVTLRVGPGEHYLVDFRDVGKPDLATRVRPVRVLPGSSGSVPAVSAQITMLDGKFVAPRTLAGPVRVVNSSSQHNEAMLMPVRPGTSLADLDAFFTEVDAGRYPHDSPFIGGPTGVVPMSPWRSAALSTALPSGEYALVTWVRELRTGKMFAARGMRALVTVKG</sequence>
<dbReference type="RefSeq" id="WP_054288109.1">
    <property type="nucleotide sequence ID" value="NZ_CP012752.1"/>
</dbReference>
<feature type="chain" id="PRO_5006035560" evidence="1">
    <location>
        <begin position="21"/>
        <end position="274"/>
    </location>
</feature>
<protein>
    <submittedName>
        <fullName evidence="2">Uncharacterized protein</fullName>
    </submittedName>
</protein>